<keyword evidence="1" id="KW-0812">Transmembrane</keyword>
<organism evidence="3 4">
    <name type="scientific">Compostibacter hankyongensis</name>
    <dbReference type="NCBI Taxonomy" id="1007089"/>
    <lineage>
        <taxon>Bacteria</taxon>
        <taxon>Pseudomonadati</taxon>
        <taxon>Bacteroidota</taxon>
        <taxon>Chitinophagia</taxon>
        <taxon>Chitinophagales</taxon>
        <taxon>Chitinophagaceae</taxon>
        <taxon>Compostibacter</taxon>
    </lineage>
</organism>
<feature type="transmembrane region" description="Helical" evidence="1">
    <location>
        <begin position="119"/>
        <end position="138"/>
    </location>
</feature>
<evidence type="ECO:0000256" key="1">
    <source>
        <dbReference type="SAM" id="Phobius"/>
    </source>
</evidence>
<feature type="domain" description="DUF5683" evidence="2">
    <location>
        <begin position="90"/>
        <end position="223"/>
    </location>
</feature>
<evidence type="ECO:0000313" key="3">
    <source>
        <dbReference type="EMBL" id="GAA4312659.1"/>
    </source>
</evidence>
<evidence type="ECO:0000313" key="4">
    <source>
        <dbReference type="Proteomes" id="UP001501207"/>
    </source>
</evidence>
<reference evidence="4" key="1">
    <citation type="journal article" date="2019" name="Int. J. Syst. Evol. Microbiol.">
        <title>The Global Catalogue of Microorganisms (GCM) 10K type strain sequencing project: providing services to taxonomists for standard genome sequencing and annotation.</title>
        <authorList>
            <consortium name="The Broad Institute Genomics Platform"/>
            <consortium name="The Broad Institute Genome Sequencing Center for Infectious Disease"/>
            <person name="Wu L."/>
            <person name="Ma J."/>
        </authorList>
    </citation>
    <scope>NUCLEOTIDE SEQUENCE [LARGE SCALE GENOMIC DNA]</scope>
    <source>
        <strain evidence="4">JCM 17664</strain>
    </source>
</reference>
<accession>A0ABP8FWX7</accession>
<sequence length="236" mass="25749">MLLLLGARQLRAQDTLLLPATDTTGKAAIADSAARAALPPATDSSGKTAADTIARVNAPSPADSSRAPADTLKPVTAIFTHTVLDSLRKVHNPRKAILYSAVLPGLGQAYNHQYIKIPLMYAGIGTATGIFIFNYKYYIQYRDAYRLMLNGKPTGIPRIDNNPGSYSPETVKYVRDAYRQYVDYSVLGFAAAYLYNIIDAIVFAHLYRFDVSNDLSWRMGPVVCPGYTGVGVTLTF</sequence>
<name>A0ABP8FWX7_9BACT</name>
<proteinExistence type="predicted"/>
<keyword evidence="1" id="KW-1133">Transmembrane helix</keyword>
<gene>
    <name evidence="3" type="ORF">GCM10023143_22460</name>
</gene>
<protein>
    <recommendedName>
        <fullName evidence="2">DUF5683 domain-containing protein</fullName>
    </recommendedName>
</protein>
<dbReference type="Pfam" id="PF18935">
    <property type="entry name" value="DUF5683"/>
    <property type="match status" value="1"/>
</dbReference>
<feature type="transmembrane region" description="Helical" evidence="1">
    <location>
        <begin position="184"/>
        <end position="207"/>
    </location>
</feature>
<dbReference type="Proteomes" id="UP001501207">
    <property type="component" value="Unassembled WGS sequence"/>
</dbReference>
<dbReference type="InterPro" id="IPR043738">
    <property type="entry name" value="DUF5683"/>
</dbReference>
<keyword evidence="1" id="KW-0472">Membrane</keyword>
<evidence type="ECO:0000259" key="2">
    <source>
        <dbReference type="Pfam" id="PF18935"/>
    </source>
</evidence>
<keyword evidence="4" id="KW-1185">Reference proteome</keyword>
<comment type="caution">
    <text evidence="3">The sequence shown here is derived from an EMBL/GenBank/DDBJ whole genome shotgun (WGS) entry which is preliminary data.</text>
</comment>
<dbReference type="EMBL" id="BAABFN010000005">
    <property type="protein sequence ID" value="GAA4312659.1"/>
    <property type="molecule type" value="Genomic_DNA"/>
</dbReference>